<feature type="domain" description="NAD(P)-binding" evidence="1">
    <location>
        <begin position="7"/>
        <end position="214"/>
    </location>
</feature>
<dbReference type="Pfam" id="PF13460">
    <property type="entry name" value="NAD_binding_10"/>
    <property type="match status" value="1"/>
</dbReference>
<dbReference type="AlphaFoldDB" id="A0A428ZBE6"/>
<reference evidence="2 3" key="1">
    <citation type="submission" date="2018-05" db="EMBL/GenBank/DDBJ databases">
        <title>Evolution of GPA BGCs.</title>
        <authorList>
            <person name="Waglechner N."/>
            <person name="Wright G.D."/>
        </authorList>
    </citation>
    <scope>NUCLEOTIDE SEQUENCE [LARGE SCALE GENOMIC DNA]</scope>
    <source>
        <strain evidence="2 3">A82846</strain>
    </source>
</reference>
<comment type="caution">
    <text evidence="2">The sequence shown here is derived from an EMBL/GenBank/DDBJ whole genome shotgun (WGS) entry which is preliminary data.</text>
</comment>
<gene>
    <name evidence="2" type="ORF">DMH04_16640</name>
</gene>
<dbReference type="OrthoDB" id="3191258at2"/>
<protein>
    <submittedName>
        <fullName evidence="2">Epimerase</fullName>
    </submittedName>
</protein>
<dbReference type="SUPFAM" id="SSF51735">
    <property type="entry name" value="NAD(P)-binding Rossmann-fold domains"/>
    <property type="match status" value="1"/>
</dbReference>
<organism evidence="2 3">
    <name type="scientific">Kibdelosporangium aridum</name>
    <dbReference type="NCBI Taxonomy" id="2030"/>
    <lineage>
        <taxon>Bacteria</taxon>
        <taxon>Bacillati</taxon>
        <taxon>Actinomycetota</taxon>
        <taxon>Actinomycetes</taxon>
        <taxon>Pseudonocardiales</taxon>
        <taxon>Pseudonocardiaceae</taxon>
        <taxon>Kibdelosporangium</taxon>
    </lineage>
</organism>
<dbReference type="PANTHER" id="PTHR43355">
    <property type="entry name" value="FLAVIN REDUCTASE (NADPH)"/>
    <property type="match status" value="1"/>
</dbReference>
<dbReference type="InterPro" id="IPR051606">
    <property type="entry name" value="Polyketide_Oxido-like"/>
</dbReference>
<dbReference type="PANTHER" id="PTHR43355:SF2">
    <property type="entry name" value="FLAVIN REDUCTASE (NADPH)"/>
    <property type="match status" value="1"/>
</dbReference>
<dbReference type="RefSeq" id="WP_037256825.1">
    <property type="nucleotide sequence ID" value="NZ_QHKI01000012.1"/>
</dbReference>
<evidence type="ECO:0000313" key="3">
    <source>
        <dbReference type="Proteomes" id="UP000287547"/>
    </source>
</evidence>
<evidence type="ECO:0000259" key="1">
    <source>
        <dbReference type="Pfam" id="PF13460"/>
    </source>
</evidence>
<name>A0A428ZBE6_KIBAR</name>
<dbReference type="Proteomes" id="UP000287547">
    <property type="component" value="Unassembled WGS sequence"/>
</dbReference>
<dbReference type="GO" id="GO:0016646">
    <property type="term" value="F:oxidoreductase activity, acting on the CH-NH group of donors, NAD or NADP as acceptor"/>
    <property type="evidence" value="ECO:0007669"/>
    <property type="project" value="TreeGrafter"/>
</dbReference>
<dbReference type="InterPro" id="IPR036291">
    <property type="entry name" value="NAD(P)-bd_dom_sf"/>
</dbReference>
<evidence type="ECO:0000313" key="2">
    <source>
        <dbReference type="EMBL" id="RSM85392.1"/>
    </source>
</evidence>
<dbReference type="EMBL" id="QHKI01000012">
    <property type="protein sequence ID" value="RSM85392.1"/>
    <property type="molecule type" value="Genomic_DNA"/>
</dbReference>
<sequence>MRIGVFGATGVIGQRVVAEAVSRDHEVRAFTRNQSKIPADASPVTWQVADVLDVDSITTAIIGLDVVVNAINAGDDIPDTIANAEVFPGAATALLAALDRHPSTRLLIVGGAGSLEVEPGLQLVDVDDFAEQLPALLGVPPEYSKVVLAHREALNLYRLSNRDWTYVSPSAALVNSGERTGRFRTGANQLLVMEDGTSDISAEDLAVALIDEAERPQFIQRRFTVGY</sequence>
<dbReference type="Gene3D" id="3.40.50.720">
    <property type="entry name" value="NAD(P)-binding Rossmann-like Domain"/>
    <property type="match status" value="1"/>
</dbReference>
<dbReference type="InterPro" id="IPR016040">
    <property type="entry name" value="NAD(P)-bd_dom"/>
</dbReference>
<proteinExistence type="predicted"/>
<accession>A0A428ZBE6</accession>